<evidence type="ECO:0000313" key="3">
    <source>
        <dbReference type="EMBL" id="SGZ48635.1"/>
    </source>
</evidence>
<evidence type="ECO:0000256" key="1">
    <source>
        <dbReference type="SAM" id="MobiDB-lite"/>
    </source>
</evidence>
<dbReference type="InterPro" id="IPR015661">
    <property type="entry name" value="Bub1/Mad3"/>
</dbReference>
<dbReference type="GO" id="GO:0032991">
    <property type="term" value="C:protein-containing complex"/>
    <property type="evidence" value="ECO:0007669"/>
    <property type="project" value="UniProtKB-ARBA"/>
</dbReference>
<dbReference type="AlphaFoldDB" id="A0A1L0BAX6"/>
<dbReference type="SMART" id="SM00777">
    <property type="entry name" value="Mad3_BUB1_I"/>
    <property type="match status" value="1"/>
</dbReference>
<dbReference type="Gene3D" id="6.10.20.170">
    <property type="match status" value="1"/>
</dbReference>
<feature type="region of interest" description="Disordered" evidence="1">
    <location>
        <begin position="352"/>
        <end position="376"/>
    </location>
</feature>
<dbReference type="InterPro" id="IPR013212">
    <property type="entry name" value="Mad3/Bub1_I"/>
</dbReference>
<dbReference type="GO" id="GO:0051754">
    <property type="term" value="P:meiotic sister chromatid cohesion, centromeric"/>
    <property type="evidence" value="ECO:0007669"/>
    <property type="project" value="TreeGrafter"/>
</dbReference>
<dbReference type="GO" id="GO:0004672">
    <property type="term" value="F:protein kinase activity"/>
    <property type="evidence" value="ECO:0007669"/>
    <property type="project" value="TreeGrafter"/>
</dbReference>
<feature type="region of interest" description="Disordered" evidence="1">
    <location>
        <begin position="444"/>
        <end position="483"/>
    </location>
</feature>
<name>A0A1L0BAX6_9ASCO</name>
<dbReference type="EMBL" id="LT635764">
    <property type="protein sequence ID" value="SGZ48635.1"/>
    <property type="molecule type" value="Genomic_DNA"/>
</dbReference>
<dbReference type="Pfam" id="PF08311">
    <property type="entry name" value="Mad3_BUB1_I"/>
    <property type="match status" value="1"/>
</dbReference>
<dbReference type="PANTHER" id="PTHR14030">
    <property type="entry name" value="MITOTIC CHECKPOINT SERINE/THREONINE-PROTEIN KINASE BUB1"/>
    <property type="match status" value="1"/>
</dbReference>
<sequence>MDAHVLDHHKENIQPLCSGRPALKLGAAFSEKKGRLTIAKQREEFENNLVSDEHDDPLQVYIDYIEWTHNHYPQGSNIDSGLLKLLERCTSNFRDTVYYKNDPRYLKVWLEYAGYSDLPRDIFVYLAKKDIGVQLALFYEEFARFLETKGLVADAREVYEIGLERNARPQPRLIRNFDQFKARTNAPEADGRSNMRALLSAVRMSSSPVTDRPITKKQKILVFKDEKSPTLKDTVFVSDPAARIGTIASRKKENSIAARPWAGEIYKQKIDTEKQPAKFQVFRDDDEQREPKIDFEVVNDLDGYCSIVRQPGKPTERVMVNLDLVYPSKGEEYCFSEILALRRKFVSSKKMLDGQTKPDREQMAESERNVQSRAEKEFTQTLTIPLRDEDTTQQSNSPTMTMFSRMTTKEVLGMFNEAAHNFQLDDESTRGFEESTNYDGFVTETVQLSKPEDGAHAATPPTDHNDSDAASSPFLDCPANHRQ</sequence>
<evidence type="ECO:0000313" key="4">
    <source>
        <dbReference type="Proteomes" id="UP000182259"/>
    </source>
</evidence>
<protein>
    <submittedName>
        <fullName evidence="3">CIC11C00000003100</fullName>
    </submittedName>
</protein>
<dbReference type="GO" id="GO:0007094">
    <property type="term" value="P:mitotic spindle assembly checkpoint signaling"/>
    <property type="evidence" value="ECO:0007669"/>
    <property type="project" value="InterPro"/>
</dbReference>
<evidence type="ECO:0000259" key="2">
    <source>
        <dbReference type="PROSITE" id="PS51489"/>
    </source>
</evidence>
<dbReference type="PROSITE" id="PS51489">
    <property type="entry name" value="BUB1_N"/>
    <property type="match status" value="1"/>
</dbReference>
<dbReference type="Pfam" id="PF08171">
    <property type="entry name" value="Mad3_BUB1_II"/>
    <property type="match status" value="1"/>
</dbReference>
<dbReference type="Proteomes" id="UP000182259">
    <property type="component" value="Chromosome I"/>
</dbReference>
<dbReference type="FunFam" id="1.25.40.430:FF:000003">
    <property type="entry name" value="Checkpoint serine/threonine-protein kinase BUB1"/>
    <property type="match status" value="1"/>
</dbReference>
<dbReference type="InterPro" id="IPR012572">
    <property type="entry name" value="Mad3/Bub1_II"/>
</dbReference>
<proteinExistence type="predicted"/>
<accession>A0A1L0BAX6</accession>
<gene>
    <name evidence="3" type="ORF">SAMEA4029009_CIC11G00000003100</name>
</gene>
<dbReference type="GO" id="GO:0005634">
    <property type="term" value="C:nucleus"/>
    <property type="evidence" value="ECO:0007669"/>
    <property type="project" value="TreeGrafter"/>
</dbReference>
<feature type="domain" description="BUB1 N-terminal" evidence="2">
    <location>
        <begin position="45"/>
        <end position="207"/>
    </location>
</feature>
<reference evidence="3 4" key="1">
    <citation type="submission" date="2016-10" db="EMBL/GenBank/DDBJ databases">
        <authorList>
            <person name="de Groot N.N."/>
        </authorList>
    </citation>
    <scope>NUCLEOTIDE SEQUENCE [LARGE SCALE GENOMIC DNA]</scope>
    <source>
        <strain evidence="3 4">PYCC 4715</strain>
    </source>
</reference>
<dbReference type="PANTHER" id="PTHR14030:SF4">
    <property type="entry name" value="BUB1 KINASE, ISOFORM A-RELATED"/>
    <property type="match status" value="1"/>
</dbReference>
<dbReference type="Gene3D" id="1.25.40.430">
    <property type="match status" value="1"/>
</dbReference>
<organism evidence="3 4">
    <name type="scientific">Sungouiella intermedia</name>
    <dbReference type="NCBI Taxonomy" id="45354"/>
    <lineage>
        <taxon>Eukaryota</taxon>
        <taxon>Fungi</taxon>
        <taxon>Dikarya</taxon>
        <taxon>Ascomycota</taxon>
        <taxon>Saccharomycotina</taxon>
        <taxon>Pichiomycetes</taxon>
        <taxon>Metschnikowiaceae</taxon>
        <taxon>Sungouiella</taxon>
    </lineage>
</organism>